<organism evidence="2 3">
    <name type="scientific">Zea mays</name>
    <name type="common">Maize</name>
    <dbReference type="NCBI Taxonomy" id="4577"/>
    <lineage>
        <taxon>Eukaryota</taxon>
        <taxon>Viridiplantae</taxon>
        <taxon>Streptophyta</taxon>
        <taxon>Embryophyta</taxon>
        <taxon>Tracheophyta</taxon>
        <taxon>Spermatophyta</taxon>
        <taxon>Magnoliopsida</taxon>
        <taxon>Liliopsida</taxon>
        <taxon>Poales</taxon>
        <taxon>Poaceae</taxon>
        <taxon>PACMAD clade</taxon>
        <taxon>Panicoideae</taxon>
        <taxon>Andropogonodae</taxon>
        <taxon>Andropogoneae</taxon>
        <taxon>Tripsacinae</taxon>
        <taxon>Zea</taxon>
    </lineage>
</organism>
<evidence type="ECO:0000313" key="3">
    <source>
        <dbReference type="Proteomes" id="UP000007305"/>
    </source>
</evidence>
<evidence type="ECO:0000256" key="1">
    <source>
        <dbReference type="SAM" id="MobiDB-lite"/>
    </source>
</evidence>
<reference evidence="2" key="3">
    <citation type="submission" date="2021-05" db="UniProtKB">
        <authorList>
            <consortium name="EnsemblPlants"/>
        </authorList>
    </citation>
    <scope>IDENTIFICATION</scope>
    <source>
        <strain evidence="2">cv. B73</strain>
    </source>
</reference>
<proteinExistence type="predicted"/>
<dbReference type="Gramene" id="Zm00001eb071350_T002">
    <property type="protein sequence ID" value="Zm00001eb071350_P002"/>
    <property type="gene ID" value="Zm00001eb071350"/>
</dbReference>
<name>A0A804MAQ2_MAIZE</name>
<protein>
    <submittedName>
        <fullName evidence="2">Uncharacterized protein</fullName>
    </submittedName>
</protein>
<keyword evidence="3" id="KW-1185">Reference proteome</keyword>
<dbReference type="Proteomes" id="UP000007305">
    <property type="component" value="Chromosome 2"/>
</dbReference>
<feature type="compositionally biased region" description="Polar residues" evidence="1">
    <location>
        <begin position="128"/>
        <end position="137"/>
    </location>
</feature>
<reference evidence="3" key="1">
    <citation type="submission" date="2015-12" db="EMBL/GenBank/DDBJ databases">
        <title>Update maize B73 reference genome by single molecule sequencing technologies.</title>
        <authorList>
            <consortium name="Maize Genome Sequencing Project"/>
            <person name="Ware D."/>
        </authorList>
    </citation>
    <scope>NUCLEOTIDE SEQUENCE [LARGE SCALE GENOMIC DNA]</scope>
    <source>
        <strain evidence="3">cv. B73</strain>
    </source>
</reference>
<evidence type="ECO:0000313" key="2">
    <source>
        <dbReference type="EnsemblPlants" id="Zm00001eb071350_P002"/>
    </source>
</evidence>
<accession>A0A804MAQ2</accession>
<dbReference type="InParanoid" id="A0A804MAQ2"/>
<reference evidence="2" key="2">
    <citation type="submission" date="2019-07" db="EMBL/GenBank/DDBJ databases">
        <authorList>
            <person name="Seetharam A."/>
            <person name="Woodhouse M."/>
            <person name="Cannon E."/>
        </authorList>
    </citation>
    <scope>NUCLEOTIDE SEQUENCE [LARGE SCALE GENOMIC DNA]</scope>
    <source>
        <strain evidence="2">cv. B73</strain>
    </source>
</reference>
<feature type="region of interest" description="Disordered" evidence="1">
    <location>
        <begin position="111"/>
        <end position="140"/>
    </location>
</feature>
<dbReference type="EnsemblPlants" id="Zm00001eb071350_T002">
    <property type="protein sequence ID" value="Zm00001eb071350_P002"/>
    <property type="gene ID" value="Zm00001eb071350"/>
</dbReference>
<dbReference type="AlphaFoldDB" id="A0A804MAQ2"/>
<sequence>MPDIRQKRNTFWSRLTVLELEPAMRSIRVPLQPRPLSRTRTRRPGGTYASRPEGCDAKRRCRSGMSASLWIKIHDVLKVSDEYLYTPSQKQGASLHYWKLDDMDDSGKMRWEHDDMDDSDHEFDRKPSNSTHKSSQGDMKEIVMLPKHIKDNANKDRGRPDMPFPGPWMSHTIDMGLGYNAHGLVHLFFFCTQVCHFGDFSTIPVDPIAFARERDMPSDSDRTLNEDKRFISCSMPREHQKIFELG</sequence>